<evidence type="ECO:0000256" key="1">
    <source>
        <dbReference type="SAM" id="SignalP"/>
    </source>
</evidence>
<comment type="caution">
    <text evidence="2">The sequence shown here is derived from an EMBL/GenBank/DDBJ whole genome shotgun (WGS) entry which is preliminary data.</text>
</comment>
<proteinExistence type="predicted"/>
<dbReference type="AlphaFoldDB" id="A0A2P8HEV1"/>
<accession>A0A2P8HEV1</accession>
<evidence type="ECO:0008006" key="4">
    <source>
        <dbReference type="Google" id="ProtNLM"/>
    </source>
</evidence>
<organism evidence="2 3">
    <name type="scientific">Chitinophaga niastensis</name>
    <dbReference type="NCBI Taxonomy" id="536980"/>
    <lineage>
        <taxon>Bacteria</taxon>
        <taxon>Pseudomonadati</taxon>
        <taxon>Bacteroidota</taxon>
        <taxon>Chitinophagia</taxon>
        <taxon>Chitinophagales</taxon>
        <taxon>Chitinophagaceae</taxon>
        <taxon>Chitinophaga</taxon>
    </lineage>
</organism>
<sequence>MVLNKVLSKLALFFLLILSANVFGQSEKATVTDVTVDMLAWVKHLNNDVDKYYSREKGEALNQHFEWLKQDLNNYMKTRKVLSDSLFRNNITPGKKDMNDLEILKVKMGSIMERMRGVTDLVSPDLRAEGDHLNDEIYDILYGQKIRFLSNLEAFLGGMDISKRDLAVDGSQSYLRLEECINLIAVLQGKIDKKMKK</sequence>
<keyword evidence="1" id="KW-0732">Signal</keyword>
<feature type="chain" id="PRO_5015196031" description="Gliding motility-associated protein GldM N-terminal domain-containing protein" evidence="1">
    <location>
        <begin position="25"/>
        <end position="197"/>
    </location>
</feature>
<gene>
    <name evidence="2" type="ORF">CLV51_10597</name>
</gene>
<reference evidence="2 3" key="1">
    <citation type="submission" date="2018-03" db="EMBL/GenBank/DDBJ databases">
        <title>Genomic Encyclopedia of Archaeal and Bacterial Type Strains, Phase II (KMG-II): from individual species to whole genera.</title>
        <authorList>
            <person name="Goeker M."/>
        </authorList>
    </citation>
    <scope>NUCLEOTIDE SEQUENCE [LARGE SCALE GENOMIC DNA]</scope>
    <source>
        <strain evidence="2 3">DSM 24859</strain>
    </source>
</reference>
<protein>
    <recommendedName>
        <fullName evidence="4">Gliding motility-associated protein GldM N-terminal domain-containing protein</fullName>
    </recommendedName>
</protein>
<name>A0A2P8HEV1_CHINA</name>
<dbReference type="OrthoDB" id="668290at2"/>
<dbReference type="Proteomes" id="UP000240971">
    <property type="component" value="Unassembled WGS sequence"/>
</dbReference>
<dbReference type="EMBL" id="PYAW01000005">
    <property type="protein sequence ID" value="PSL44725.1"/>
    <property type="molecule type" value="Genomic_DNA"/>
</dbReference>
<evidence type="ECO:0000313" key="2">
    <source>
        <dbReference type="EMBL" id="PSL44725.1"/>
    </source>
</evidence>
<evidence type="ECO:0000313" key="3">
    <source>
        <dbReference type="Proteomes" id="UP000240971"/>
    </source>
</evidence>
<dbReference type="RefSeq" id="WP_106530166.1">
    <property type="nucleotide sequence ID" value="NZ_PYAW01000005.1"/>
</dbReference>
<keyword evidence="3" id="KW-1185">Reference proteome</keyword>
<feature type="signal peptide" evidence="1">
    <location>
        <begin position="1"/>
        <end position="24"/>
    </location>
</feature>